<reference evidence="2" key="1">
    <citation type="submission" date="2020-08" db="EMBL/GenBank/DDBJ databases">
        <title>Multicomponent nature underlies the extraordinary mechanical properties of spider dragline silk.</title>
        <authorList>
            <person name="Kono N."/>
            <person name="Nakamura H."/>
            <person name="Mori M."/>
            <person name="Yoshida Y."/>
            <person name="Ohtoshi R."/>
            <person name="Malay A.D."/>
            <person name="Moran D.A.P."/>
            <person name="Tomita M."/>
            <person name="Numata K."/>
            <person name="Arakawa K."/>
        </authorList>
    </citation>
    <scope>NUCLEOTIDE SEQUENCE</scope>
</reference>
<dbReference type="Proteomes" id="UP000886998">
    <property type="component" value="Unassembled WGS sequence"/>
</dbReference>
<evidence type="ECO:0000313" key="2">
    <source>
        <dbReference type="EMBL" id="GFY49484.1"/>
    </source>
</evidence>
<evidence type="ECO:0000256" key="1">
    <source>
        <dbReference type="SAM" id="MobiDB-lite"/>
    </source>
</evidence>
<gene>
    <name evidence="2" type="ORF">TNIN_232891</name>
</gene>
<organism evidence="2 3">
    <name type="scientific">Trichonephila inaurata madagascariensis</name>
    <dbReference type="NCBI Taxonomy" id="2747483"/>
    <lineage>
        <taxon>Eukaryota</taxon>
        <taxon>Metazoa</taxon>
        <taxon>Ecdysozoa</taxon>
        <taxon>Arthropoda</taxon>
        <taxon>Chelicerata</taxon>
        <taxon>Arachnida</taxon>
        <taxon>Araneae</taxon>
        <taxon>Araneomorphae</taxon>
        <taxon>Entelegynae</taxon>
        <taxon>Araneoidea</taxon>
        <taxon>Nephilidae</taxon>
        <taxon>Trichonephila</taxon>
        <taxon>Trichonephila inaurata</taxon>
    </lineage>
</organism>
<dbReference type="AlphaFoldDB" id="A0A8X6XBI1"/>
<protein>
    <submittedName>
        <fullName evidence="2">Uncharacterized protein</fullName>
    </submittedName>
</protein>
<sequence length="143" mass="16589">MTIEYPLRNHNASHYQLIHLKSPSISRYIIQTRTDPRQPIKFPVYLPSLPDPEERRSGNRQHINNSRERLFPKKKTSPSIGKASLLKSLILDDYLCIKPNAQISDALPLKVQLTRSMREETVGGYRLRPKRNISPFVIAMFHT</sequence>
<accession>A0A8X6XBI1</accession>
<evidence type="ECO:0000313" key="3">
    <source>
        <dbReference type="Proteomes" id="UP000886998"/>
    </source>
</evidence>
<feature type="region of interest" description="Disordered" evidence="1">
    <location>
        <begin position="47"/>
        <end position="79"/>
    </location>
</feature>
<comment type="caution">
    <text evidence="2">The sequence shown here is derived from an EMBL/GenBank/DDBJ whole genome shotgun (WGS) entry which is preliminary data.</text>
</comment>
<dbReference type="EMBL" id="BMAV01007039">
    <property type="protein sequence ID" value="GFY49484.1"/>
    <property type="molecule type" value="Genomic_DNA"/>
</dbReference>
<proteinExistence type="predicted"/>
<keyword evidence="3" id="KW-1185">Reference proteome</keyword>
<name>A0A8X6XBI1_9ARAC</name>